<gene>
    <name evidence="4" type="ORF">PCOR1329_LOCUS13132</name>
</gene>
<dbReference type="InterPro" id="IPR018484">
    <property type="entry name" value="FGGY_N"/>
</dbReference>
<name>A0ABN9QQ71_9DINO</name>
<accession>A0ABN9QQ71</accession>
<keyword evidence="1" id="KW-0808">Transferase</keyword>
<proteinExistence type="predicted"/>
<dbReference type="SUPFAM" id="SSF53067">
    <property type="entry name" value="Actin-like ATPase domain"/>
    <property type="match status" value="1"/>
</dbReference>
<reference evidence="4" key="1">
    <citation type="submission" date="2023-10" db="EMBL/GenBank/DDBJ databases">
        <authorList>
            <person name="Chen Y."/>
            <person name="Shah S."/>
            <person name="Dougan E. K."/>
            <person name="Thang M."/>
            <person name="Chan C."/>
        </authorList>
    </citation>
    <scope>NUCLEOTIDE SEQUENCE [LARGE SCALE GENOMIC DNA]</scope>
</reference>
<evidence type="ECO:0000313" key="5">
    <source>
        <dbReference type="Proteomes" id="UP001189429"/>
    </source>
</evidence>
<keyword evidence="2" id="KW-0418">Kinase</keyword>
<dbReference type="InterPro" id="IPR050406">
    <property type="entry name" value="FGGY_Carb_Kinase"/>
</dbReference>
<dbReference type="EMBL" id="CAUYUJ010003867">
    <property type="protein sequence ID" value="CAK0807181.1"/>
    <property type="molecule type" value="Genomic_DNA"/>
</dbReference>
<dbReference type="Pfam" id="PF00370">
    <property type="entry name" value="FGGY_N"/>
    <property type="match status" value="1"/>
</dbReference>
<feature type="domain" description="Carbohydrate kinase FGGY N-terminal" evidence="3">
    <location>
        <begin position="2"/>
        <end position="86"/>
    </location>
</feature>
<feature type="non-terminal residue" evidence="4">
    <location>
        <position position="1"/>
    </location>
</feature>
<organism evidence="4 5">
    <name type="scientific">Prorocentrum cordatum</name>
    <dbReference type="NCBI Taxonomy" id="2364126"/>
    <lineage>
        <taxon>Eukaryota</taxon>
        <taxon>Sar</taxon>
        <taxon>Alveolata</taxon>
        <taxon>Dinophyceae</taxon>
        <taxon>Prorocentrales</taxon>
        <taxon>Prorocentraceae</taxon>
        <taxon>Prorocentrum</taxon>
    </lineage>
</organism>
<dbReference type="Proteomes" id="UP001189429">
    <property type="component" value="Unassembled WGS sequence"/>
</dbReference>
<protein>
    <recommendedName>
        <fullName evidence="3">Carbohydrate kinase FGGY N-terminal domain-containing protein</fullName>
    </recommendedName>
</protein>
<dbReference type="Gene3D" id="3.30.420.40">
    <property type="match status" value="1"/>
</dbReference>
<evidence type="ECO:0000259" key="3">
    <source>
        <dbReference type="Pfam" id="PF00370"/>
    </source>
</evidence>
<sequence>YNDARAKAEAAALESLAGGAEALASRAVNWKGALALPPKLRWLLDHEPGAVAQAAQMLLGAHDFVALRLCGARATDAVTASTTGLLGPDGGYCLELLRALLPVICQWTSRLCCLPSSAPTRSSGTCRPLPPRRWACLPCPACRCSTAAGTPARRPAAWAPGCLARPTPTWAPPAGSP</sequence>
<keyword evidence="5" id="KW-1185">Reference proteome</keyword>
<comment type="caution">
    <text evidence="4">The sequence shown here is derived from an EMBL/GenBank/DDBJ whole genome shotgun (WGS) entry which is preliminary data.</text>
</comment>
<dbReference type="PANTHER" id="PTHR43095:SF5">
    <property type="entry name" value="XYLULOSE KINASE"/>
    <property type="match status" value="1"/>
</dbReference>
<evidence type="ECO:0000313" key="4">
    <source>
        <dbReference type="EMBL" id="CAK0807181.1"/>
    </source>
</evidence>
<evidence type="ECO:0000256" key="1">
    <source>
        <dbReference type="ARBA" id="ARBA00022679"/>
    </source>
</evidence>
<dbReference type="PANTHER" id="PTHR43095">
    <property type="entry name" value="SUGAR KINASE"/>
    <property type="match status" value="1"/>
</dbReference>
<dbReference type="InterPro" id="IPR043129">
    <property type="entry name" value="ATPase_NBD"/>
</dbReference>
<evidence type="ECO:0000256" key="2">
    <source>
        <dbReference type="ARBA" id="ARBA00022777"/>
    </source>
</evidence>